<evidence type="ECO:0000313" key="6">
    <source>
        <dbReference type="Proteomes" id="UP000515909"/>
    </source>
</evidence>
<dbReference type="Gene3D" id="3.30.70.330">
    <property type="match status" value="1"/>
</dbReference>
<evidence type="ECO:0000313" key="3">
    <source>
        <dbReference type="EMBL" id="MVB10666.1"/>
    </source>
</evidence>
<reference evidence="3 5" key="1">
    <citation type="submission" date="2019-09" db="EMBL/GenBank/DDBJ databases">
        <title>Genome sequence of Clostridium sp. EA1.</title>
        <authorList>
            <person name="Poehlein A."/>
            <person name="Bengelsdorf F.R."/>
            <person name="Daniel R."/>
        </authorList>
    </citation>
    <scope>NUCLEOTIDE SEQUENCE [LARGE SCALE GENOMIC DNA]</scope>
    <source>
        <strain evidence="3 5">EA1</strain>
    </source>
</reference>
<dbReference type="AlphaFoldDB" id="A0A6N8HXW2"/>
<dbReference type="Pfam" id="PF17774">
    <property type="entry name" value="YlmH_RBD"/>
    <property type="match status" value="1"/>
</dbReference>
<dbReference type="Proteomes" id="UP000469440">
    <property type="component" value="Unassembled WGS sequence"/>
</dbReference>
<evidence type="ECO:0000256" key="1">
    <source>
        <dbReference type="PROSITE-ProRule" id="PRU00182"/>
    </source>
</evidence>
<accession>A0A6N8HXW2</accession>
<evidence type="ECO:0000313" key="4">
    <source>
        <dbReference type="EMBL" id="QNK40903.1"/>
    </source>
</evidence>
<dbReference type="SMART" id="SM00363">
    <property type="entry name" value="S4"/>
    <property type="match status" value="1"/>
</dbReference>
<dbReference type="InterPro" id="IPR040591">
    <property type="entry name" value="RqcP2_RBD"/>
</dbReference>
<accession>A0A7G8TBB2</accession>
<evidence type="ECO:0000313" key="5">
    <source>
        <dbReference type="Proteomes" id="UP000469440"/>
    </source>
</evidence>
<evidence type="ECO:0000259" key="2">
    <source>
        <dbReference type="SMART" id="SM00363"/>
    </source>
</evidence>
<dbReference type="GO" id="GO:0003723">
    <property type="term" value="F:RNA binding"/>
    <property type="evidence" value="ECO:0007669"/>
    <property type="project" value="UniProtKB-KW"/>
</dbReference>
<dbReference type="SUPFAM" id="SSF55174">
    <property type="entry name" value="Alpha-L RNA-binding motif"/>
    <property type="match status" value="1"/>
</dbReference>
<dbReference type="EMBL" id="VWXL01000047">
    <property type="protein sequence ID" value="MVB10666.1"/>
    <property type="molecule type" value="Genomic_DNA"/>
</dbReference>
<keyword evidence="5" id="KW-1185">Reference proteome</keyword>
<dbReference type="RefSeq" id="WP_066642489.1">
    <property type="nucleotide sequence ID" value="NZ_CP060286.1"/>
</dbReference>
<dbReference type="EMBL" id="CP060286">
    <property type="protein sequence ID" value="QNK40903.1"/>
    <property type="molecule type" value="Genomic_DNA"/>
</dbReference>
<dbReference type="Pfam" id="PF01479">
    <property type="entry name" value="S4"/>
    <property type="match status" value="1"/>
</dbReference>
<dbReference type="InterPro" id="IPR036986">
    <property type="entry name" value="S4_RNA-bd_sf"/>
</dbReference>
<dbReference type="PROSITE" id="PS50889">
    <property type="entry name" value="S4"/>
    <property type="match status" value="1"/>
</dbReference>
<feature type="domain" description="RNA-binding S4" evidence="2">
    <location>
        <begin position="175"/>
        <end position="236"/>
    </location>
</feature>
<organism evidence="3 5">
    <name type="scientific">Caproicibacter fermentans</name>
    <dbReference type="NCBI Taxonomy" id="2576756"/>
    <lineage>
        <taxon>Bacteria</taxon>
        <taxon>Bacillati</taxon>
        <taxon>Bacillota</taxon>
        <taxon>Clostridia</taxon>
        <taxon>Eubacteriales</taxon>
        <taxon>Acutalibacteraceae</taxon>
        <taxon>Caproicibacter</taxon>
    </lineage>
</organism>
<dbReference type="OrthoDB" id="9812787at2"/>
<reference evidence="4 6" key="2">
    <citation type="submission" date="2020-08" db="EMBL/GenBank/DDBJ databases">
        <title>The isolate Caproiciproducens sp. 7D4C2 produces n-caproate at mildly acidic conditions from hexoses: genome and rBOX comparison with related strains and chain-elongating bacteria.</title>
        <authorList>
            <person name="Esquivel-Elizondo S."/>
            <person name="Bagci C."/>
            <person name="Temovska M."/>
            <person name="Jeon B.S."/>
            <person name="Bessarab I."/>
            <person name="Williams R.B.H."/>
            <person name="Huson D.H."/>
            <person name="Angenent L.T."/>
        </authorList>
    </citation>
    <scope>NUCLEOTIDE SEQUENCE [LARGE SCALE GENOMIC DNA]</scope>
    <source>
        <strain evidence="4 6">7D4C2</strain>
    </source>
</reference>
<keyword evidence="1" id="KW-0694">RNA-binding</keyword>
<dbReference type="KEGG" id="cfem:HCR03_00810"/>
<dbReference type="InterPro" id="IPR012677">
    <property type="entry name" value="Nucleotide-bd_a/b_plait_sf"/>
</dbReference>
<dbReference type="Gene3D" id="3.10.290.10">
    <property type="entry name" value="RNA-binding S4 domain"/>
    <property type="match status" value="1"/>
</dbReference>
<sequence length="251" mass="27678">MEQKPGSAALESRFRDLTRLSSSGGRARFMGFLDEREAFAVHGFAQREKERCTMLWGGYPDAERVMFGAFPDFMQPDGDAFPIAAVTAAFRKCDRLSHRDFLGALLHAGIERSALGDILVEEGRCVFFCRDEISGFLISQISKIGGIGVRLSEGYGEPLPQAHHFEEWTAVIASARLDCAAAAAVSTSREKASELIRSGLVQLNHETVVSPSEEIREGDKLSVRGKGRFVLDRVGPVTKKGRLIIRGRKYL</sequence>
<dbReference type="CDD" id="cd00165">
    <property type="entry name" value="S4"/>
    <property type="match status" value="1"/>
</dbReference>
<protein>
    <submittedName>
        <fullName evidence="3">Putative RNA-binding domain in YlmH</fullName>
    </submittedName>
</protein>
<gene>
    <name evidence="3" type="ORF">CAFE_13620</name>
    <name evidence="4" type="ORF">HCR03_00810</name>
</gene>
<name>A0A6N8HXW2_9FIRM</name>
<proteinExistence type="predicted"/>
<dbReference type="InterPro" id="IPR002942">
    <property type="entry name" value="S4_RNA-bd"/>
</dbReference>
<dbReference type="Proteomes" id="UP000515909">
    <property type="component" value="Chromosome"/>
</dbReference>
<dbReference type="Gene3D" id="3.30.1370.160">
    <property type="match status" value="1"/>
</dbReference>